<dbReference type="EMBL" id="KX108947">
    <property type="protein sequence ID" value="APH07733.1"/>
    <property type="molecule type" value="Genomic_DNA"/>
</dbReference>
<dbReference type="GO" id="GO:0005743">
    <property type="term" value="C:mitochondrial inner membrane"/>
    <property type="evidence" value="ECO:0007669"/>
    <property type="project" value="UniProtKB-SubCell"/>
</dbReference>
<feature type="transmembrane region" description="Helical" evidence="16">
    <location>
        <begin position="26"/>
        <end position="46"/>
    </location>
</feature>
<comment type="function">
    <text evidence="15">Component of the cytochrome c oxidase, the last enzyme in the mitochondrial electron transport chain which drives oxidative phosphorylation. The respiratory chain contains 3 multisubunit complexes succinate dehydrogenase (complex II, CII), ubiquinol-cytochrome c oxidoreductase (cytochrome b-c1 complex, complex III, CIII) and cytochrome c oxidase (complex IV, CIV), that cooperate to transfer electrons derived from NADH and succinate to molecular oxygen, creating an electrochemical gradient over the inner membrane that drives transmembrane transport and the ATP synthase. Cytochrome c oxidase is the component of the respiratory chain that catalyzes the reduction of oxygen to water. Electrons originating from reduced cytochrome c in the intermembrane space (IMS) are transferred via the dinuclear copper A center (CU(A)) of subunit 2 and heme A of subunit 1 to the active site in subunit 1, a binuclear center (BNC) formed by heme A3 and copper B (CU(B)). The BNC reduces molecular oxygen to 2 water molecules using 4 electrons from cytochrome c in the IMS and 4 protons from the mitochondrial matrix.</text>
</comment>
<gene>
    <name evidence="19" type="primary">COX2</name>
</gene>
<feature type="domain" description="Cytochrome oxidase subunit II transmembrane region profile" evidence="18">
    <location>
        <begin position="1"/>
        <end position="90"/>
    </location>
</feature>
<evidence type="ECO:0000256" key="13">
    <source>
        <dbReference type="ARBA" id="ARBA00023136"/>
    </source>
</evidence>
<evidence type="ECO:0000256" key="5">
    <source>
        <dbReference type="ARBA" id="ARBA00022660"/>
    </source>
</evidence>
<dbReference type="PANTHER" id="PTHR22888">
    <property type="entry name" value="CYTOCHROME C OXIDASE, SUBUNIT II"/>
    <property type="match status" value="1"/>
</dbReference>
<evidence type="ECO:0000256" key="1">
    <source>
        <dbReference type="ARBA" id="ARBA00004141"/>
    </source>
</evidence>
<dbReference type="GO" id="GO:0042773">
    <property type="term" value="P:ATP synthesis coupled electron transport"/>
    <property type="evidence" value="ECO:0007669"/>
    <property type="project" value="TreeGrafter"/>
</dbReference>
<dbReference type="Gene3D" id="2.60.40.420">
    <property type="entry name" value="Cupredoxins - blue copper proteins"/>
    <property type="match status" value="1"/>
</dbReference>
<dbReference type="PANTHER" id="PTHR22888:SF9">
    <property type="entry name" value="CYTOCHROME C OXIDASE SUBUNIT 2"/>
    <property type="match status" value="1"/>
</dbReference>
<keyword evidence="7 15" id="KW-0479">Metal-binding</keyword>
<organism evidence="19">
    <name type="scientific">Acanthogyrus cheni</name>
    <dbReference type="NCBI Taxonomy" id="1381719"/>
    <lineage>
        <taxon>Eukaryota</taxon>
        <taxon>Metazoa</taxon>
        <taxon>Spiralia</taxon>
        <taxon>Lophotrochozoa</taxon>
        <taxon>Acanthocephala</taxon>
        <taxon>Eoacanthocephala</taxon>
        <taxon>Gyracanthocephala</taxon>
        <taxon>Quadrigyridae</taxon>
        <taxon>Acanthogyrus</taxon>
    </lineage>
</organism>
<dbReference type="InterPro" id="IPR036257">
    <property type="entry name" value="Cyt_c_oxidase_su2_TM_sf"/>
</dbReference>
<evidence type="ECO:0000256" key="12">
    <source>
        <dbReference type="ARBA" id="ARBA00023008"/>
    </source>
</evidence>
<accession>A0A1W5PX19</accession>
<dbReference type="PRINTS" id="PR01166">
    <property type="entry name" value="CYCOXIDASEII"/>
</dbReference>
<dbReference type="InterPro" id="IPR011759">
    <property type="entry name" value="Cyt_c_oxidase_su2_TM_dom"/>
</dbReference>
<evidence type="ECO:0000256" key="9">
    <source>
        <dbReference type="ARBA" id="ARBA00022967"/>
    </source>
</evidence>
<keyword evidence="13 15" id="KW-0472">Membrane</keyword>
<keyword evidence="12 15" id="KW-0186">Copper</keyword>
<comment type="catalytic activity">
    <reaction evidence="14">
        <text>4 Fe(II)-[cytochrome c] + O2 + 8 H(+)(in) = 4 Fe(III)-[cytochrome c] + 2 H2O + 4 H(+)(out)</text>
        <dbReference type="Rhea" id="RHEA:11436"/>
        <dbReference type="Rhea" id="RHEA-COMP:10350"/>
        <dbReference type="Rhea" id="RHEA-COMP:14399"/>
        <dbReference type="ChEBI" id="CHEBI:15377"/>
        <dbReference type="ChEBI" id="CHEBI:15378"/>
        <dbReference type="ChEBI" id="CHEBI:15379"/>
        <dbReference type="ChEBI" id="CHEBI:29033"/>
        <dbReference type="ChEBI" id="CHEBI:29034"/>
        <dbReference type="EC" id="7.1.1.9"/>
    </reaction>
    <physiologicalReaction direction="left-to-right" evidence="14">
        <dbReference type="Rhea" id="RHEA:11437"/>
    </physiologicalReaction>
</comment>
<keyword evidence="4 15" id="KW-0813">Transport</keyword>
<evidence type="ECO:0000256" key="6">
    <source>
        <dbReference type="ARBA" id="ARBA00022692"/>
    </source>
</evidence>
<keyword evidence="11 16" id="KW-1133">Transmembrane helix</keyword>
<evidence type="ECO:0000259" key="17">
    <source>
        <dbReference type="PROSITE" id="PS50857"/>
    </source>
</evidence>
<dbReference type="InterPro" id="IPR001505">
    <property type="entry name" value="Copper_CuA"/>
</dbReference>
<evidence type="ECO:0000256" key="15">
    <source>
        <dbReference type="RuleBase" id="RU000457"/>
    </source>
</evidence>
<keyword evidence="5 15" id="KW-0679">Respiratory chain</keyword>
<dbReference type="SUPFAM" id="SSF81464">
    <property type="entry name" value="Cytochrome c oxidase subunit II-like, transmembrane region"/>
    <property type="match status" value="1"/>
</dbReference>
<keyword evidence="9" id="KW-1278">Translocase</keyword>
<dbReference type="GO" id="GO:0004129">
    <property type="term" value="F:cytochrome-c oxidase activity"/>
    <property type="evidence" value="ECO:0007669"/>
    <property type="project" value="UniProtKB-EC"/>
</dbReference>
<keyword evidence="10 15" id="KW-0249">Electron transport</keyword>
<dbReference type="Pfam" id="PF00116">
    <property type="entry name" value="COX2"/>
    <property type="match status" value="1"/>
</dbReference>
<comment type="similarity">
    <text evidence="2 15">Belongs to the cytochrome c oxidase subunit 2 family.</text>
</comment>
<evidence type="ECO:0000256" key="2">
    <source>
        <dbReference type="ARBA" id="ARBA00007866"/>
    </source>
</evidence>
<dbReference type="SUPFAM" id="SSF49503">
    <property type="entry name" value="Cupredoxins"/>
    <property type="match status" value="1"/>
</dbReference>
<dbReference type="InterPro" id="IPR008972">
    <property type="entry name" value="Cupredoxin"/>
</dbReference>
<feature type="domain" description="Cytochrome oxidase subunit II copper A binding" evidence="17">
    <location>
        <begin position="91"/>
        <end position="203"/>
    </location>
</feature>
<dbReference type="Pfam" id="PF02790">
    <property type="entry name" value="COX2_TM"/>
    <property type="match status" value="1"/>
</dbReference>
<dbReference type="InterPro" id="IPR045187">
    <property type="entry name" value="CcO_II"/>
</dbReference>
<dbReference type="GO" id="GO:0005507">
    <property type="term" value="F:copper ion binding"/>
    <property type="evidence" value="ECO:0007669"/>
    <property type="project" value="InterPro"/>
</dbReference>
<dbReference type="Gene3D" id="1.10.287.90">
    <property type="match status" value="1"/>
</dbReference>
<evidence type="ECO:0000259" key="18">
    <source>
        <dbReference type="PROSITE" id="PS50999"/>
    </source>
</evidence>
<evidence type="ECO:0000256" key="11">
    <source>
        <dbReference type="ARBA" id="ARBA00022989"/>
    </source>
</evidence>
<dbReference type="InterPro" id="IPR002429">
    <property type="entry name" value="CcO_II-like_C"/>
</dbReference>
<dbReference type="PROSITE" id="PS50857">
    <property type="entry name" value="COX2_CUA"/>
    <property type="match status" value="1"/>
</dbReference>
<reference evidence="19" key="1">
    <citation type="submission" date="2016-04" db="EMBL/GenBank/DDBJ databases">
        <title>The complete mitochondrial genome of Acanthosentis cheni (Acanthocephala: Quadrigyridae).</title>
        <authorList>
            <person name="Song R."/>
        </authorList>
    </citation>
    <scope>NUCLEOTIDE SEQUENCE</scope>
</reference>
<evidence type="ECO:0000256" key="7">
    <source>
        <dbReference type="ARBA" id="ARBA00022723"/>
    </source>
</evidence>
<feature type="transmembrane region" description="Helical" evidence="16">
    <location>
        <begin position="83"/>
        <end position="106"/>
    </location>
</feature>
<sequence>MFKWGLFSYSDCYSVFSEGLVSVFEWAVLLSVLIMLFVITLCLSVLYIGSYTIGVESVFLEFIWTLLPMLVLVFLGYPSMMMMYMFSVDSLVASSVGVVGCQWYWLYTMGSMVVSSYPEGGFRLLDVDCRLVINSGLWYKIYITSNDVIHSWAIPSMGLKMDAIPGRVNSLELFCGTKGVYYGQCSELCGVGHTFMPICLEVV</sequence>
<evidence type="ECO:0000256" key="16">
    <source>
        <dbReference type="SAM" id="Phobius"/>
    </source>
</evidence>
<feature type="transmembrane region" description="Helical" evidence="16">
    <location>
        <begin position="58"/>
        <end position="77"/>
    </location>
</feature>
<evidence type="ECO:0000313" key="19">
    <source>
        <dbReference type="EMBL" id="APH07733.1"/>
    </source>
</evidence>
<dbReference type="PROSITE" id="PS00078">
    <property type="entry name" value="COX2"/>
    <property type="match status" value="1"/>
</dbReference>
<dbReference type="AlphaFoldDB" id="A0A1W5PX19"/>
<evidence type="ECO:0000256" key="10">
    <source>
        <dbReference type="ARBA" id="ARBA00022982"/>
    </source>
</evidence>
<keyword evidence="15 19" id="KW-0496">Mitochondrion</keyword>
<proteinExistence type="inferred from homology"/>
<keyword evidence="6 15" id="KW-0812">Transmembrane</keyword>
<dbReference type="PROSITE" id="PS50999">
    <property type="entry name" value="COX2_TM"/>
    <property type="match status" value="1"/>
</dbReference>
<name>A0A1W5PX19_9BILA</name>
<protein>
    <recommendedName>
        <fullName evidence="3 15">Cytochrome c oxidase subunit 2</fullName>
    </recommendedName>
</protein>
<evidence type="ECO:0000256" key="14">
    <source>
        <dbReference type="ARBA" id="ARBA00049512"/>
    </source>
</evidence>
<evidence type="ECO:0000256" key="8">
    <source>
        <dbReference type="ARBA" id="ARBA00022842"/>
    </source>
</evidence>
<keyword evidence="8" id="KW-0460">Magnesium</keyword>
<comment type="subcellular location">
    <subcellularLocation>
        <location evidence="1">Membrane</location>
        <topology evidence="1">Multi-pass membrane protein</topology>
    </subcellularLocation>
    <subcellularLocation>
        <location evidence="15">Mitochondrion inner membrane</location>
        <topology evidence="15">Multi-pass membrane protein</topology>
    </subcellularLocation>
</comment>
<keyword evidence="15" id="KW-0999">Mitochondrion inner membrane</keyword>
<geneLocation type="mitochondrion" evidence="19"/>
<evidence type="ECO:0000256" key="4">
    <source>
        <dbReference type="ARBA" id="ARBA00022448"/>
    </source>
</evidence>
<evidence type="ECO:0000256" key="3">
    <source>
        <dbReference type="ARBA" id="ARBA00015946"/>
    </source>
</evidence>
<comment type="cofactor">
    <cofactor evidence="15">
        <name>Cu cation</name>
        <dbReference type="ChEBI" id="CHEBI:23378"/>
    </cofactor>
    <text evidence="15">Binds a copper A center.</text>
</comment>